<keyword evidence="2" id="KW-0812">Transmembrane</keyword>
<accession>A0A3N2D8P0</accession>
<dbReference type="InterPro" id="IPR005182">
    <property type="entry name" value="YdbS-like_PH"/>
</dbReference>
<feature type="domain" description="YdbS-like PH" evidence="3">
    <location>
        <begin position="107"/>
        <end position="186"/>
    </location>
</feature>
<dbReference type="InterPro" id="IPR014529">
    <property type="entry name" value="UCP026631"/>
</dbReference>
<feature type="region of interest" description="Disordered" evidence="1">
    <location>
        <begin position="1"/>
        <end position="41"/>
    </location>
</feature>
<dbReference type="EMBL" id="RKHQ01000001">
    <property type="protein sequence ID" value="ROR96155.1"/>
    <property type="molecule type" value="Genomic_DNA"/>
</dbReference>
<evidence type="ECO:0000313" key="4">
    <source>
        <dbReference type="EMBL" id="ROR96155.1"/>
    </source>
</evidence>
<dbReference type="PANTHER" id="PTHR34473">
    <property type="entry name" value="UPF0699 TRANSMEMBRANE PROTEIN YDBS"/>
    <property type="match status" value="1"/>
</dbReference>
<dbReference type="Proteomes" id="UP000275356">
    <property type="component" value="Unassembled WGS sequence"/>
</dbReference>
<comment type="caution">
    <text evidence="4">The sequence shown here is derived from an EMBL/GenBank/DDBJ whole genome shotgun (WGS) entry which is preliminary data.</text>
</comment>
<feature type="domain" description="YdbS-like PH" evidence="3">
    <location>
        <begin position="328"/>
        <end position="394"/>
    </location>
</feature>
<feature type="region of interest" description="Disordered" evidence="1">
    <location>
        <begin position="202"/>
        <end position="222"/>
    </location>
</feature>
<protein>
    <submittedName>
        <fullName evidence="4">Putative membrane protein</fullName>
    </submittedName>
</protein>
<keyword evidence="2" id="KW-0472">Membrane</keyword>
<dbReference type="PIRSF" id="PIRSF026631">
    <property type="entry name" value="UCP026631"/>
    <property type="match status" value="1"/>
</dbReference>
<evidence type="ECO:0000256" key="1">
    <source>
        <dbReference type="SAM" id="MobiDB-lite"/>
    </source>
</evidence>
<sequence>MSRREPEPGKPATAPGAAGPNGAGESVDSTDPAMPTGAGEPQWRRVHRITPLLTAWKFAAALFAIVLFQVADDLARAPLPGLTLVGLVAAGIAVGILISLAYSYVAWRRLSYAITDDAVLMRSGVLFRRERASRLTRIQAVEVTQPILGRLFGFAAITIESAGGAEANLRLAYLTHDEARAVRNEILARAAGLDVSVPVADDLGDGGDGGGPEDGGDGSAGGLGDDDLVAAGASGGAGARRLAAGGREAPVRVALAPEAPEREVLSVPPGRLVGSLALNGLTLAFVVFAGVLTGFAISLRSTEFLFGWLFGLLGVLSYLWSRFSREFGFRLAVSPDGLRVRSGLLETRAQTIPPGRIQGIGISQGPLWRTRGWWRVSLSLATGGTGSESGDASAVLPDVLLPVGGREEVLRVVRLALPGITDDDAQTLVTGMVGSGSDDGWTISPRRARWVDPLAWRRNGFRVVPSLLAIRRGRIYRQLDLVPHERTQSLGISQGPLERRLRLVSFHAHSSGDLEPTLPHVDPAVAADLLAEQSERARAARRSAGPERWMLPTP</sequence>
<keyword evidence="5" id="KW-1185">Reference proteome</keyword>
<name>A0A3N2D8P0_9MICO</name>
<gene>
    <name evidence="4" type="ORF">EDD28_0731</name>
</gene>
<evidence type="ECO:0000259" key="3">
    <source>
        <dbReference type="Pfam" id="PF03703"/>
    </source>
</evidence>
<evidence type="ECO:0000313" key="5">
    <source>
        <dbReference type="Proteomes" id="UP000275356"/>
    </source>
</evidence>
<evidence type="ECO:0000256" key="2">
    <source>
        <dbReference type="SAM" id="Phobius"/>
    </source>
</evidence>
<feature type="compositionally biased region" description="Gly residues" evidence="1">
    <location>
        <begin position="206"/>
        <end position="222"/>
    </location>
</feature>
<feature type="domain" description="YdbS-like PH" evidence="3">
    <location>
        <begin position="456"/>
        <end position="530"/>
    </location>
</feature>
<feature type="transmembrane region" description="Helical" evidence="2">
    <location>
        <begin position="276"/>
        <end position="298"/>
    </location>
</feature>
<dbReference type="Pfam" id="PF03703">
    <property type="entry name" value="bPH_2"/>
    <property type="match status" value="3"/>
</dbReference>
<dbReference type="PANTHER" id="PTHR34473:SF2">
    <property type="entry name" value="UPF0699 TRANSMEMBRANE PROTEIN YDBT"/>
    <property type="match status" value="1"/>
</dbReference>
<keyword evidence="2" id="KW-1133">Transmembrane helix</keyword>
<reference evidence="4 5" key="1">
    <citation type="submission" date="2018-11" db="EMBL/GenBank/DDBJ databases">
        <title>Sequencing the genomes of 1000 actinobacteria strains.</title>
        <authorList>
            <person name="Klenk H.-P."/>
        </authorList>
    </citation>
    <scope>NUCLEOTIDE SEQUENCE [LARGE SCALE GENOMIC DNA]</scope>
    <source>
        <strain evidence="4 5">DSM 13521</strain>
    </source>
</reference>
<feature type="transmembrane region" description="Helical" evidence="2">
    <location>
        <begin position="83"/>
        <end position="105"/>
    </location>
</feature>
<proteinExistence type="predicted"/>
<organism evidence="4 5">
    <name type="scientific">Salana multivorans</name>
    <dbReference type="NCBI Taxonomy" id="120377"/>
    <lineage>
        <taxon>Bacteria</taxon>
        <taxon>Bacillati</taxon>
        <taxon>Actinomycetota</taxon>
        <taxon>Actinomycetes</taxon>
        <taxon>Micrococcales</taxon>
        <taxon>Beutenbergiaceae</taxon>
        <taxon>Salana</taxon>
    </lineage>
</organism>
<feature type="compositionally biased region" description="Low complexity" evidence="1">
    <location>
        <begin position="10"/>
        <end position="25"/>
    </location>
</feature>
<feature type="transmembrane region" description="Helical" evidence="2">
    <location>
        <begin position="52"/>
        <end position="71"/>
    </location>
</feature>
<dbReference type="AlphaFoldDB" id="A0A3N2D8P0"/>
<feature type="transmembrane region" description="Helical" evidence="2">
    <location>
        <begin position="304"/>
        <end position="321"/>
    </location>
</feature>